<evidence type="ECO:0000259" key="1">
    <source>
        <dbReference type="Pfam" id="PF02558"/>
    </source>
</evidence>
<dbReference type="Gene3D" id="3.40.50.720">
    <property type="entry name" value="NAD(P)-binding Rossmann-like Domain"/>
    <property type="match status" value="1"/>
</dbReference>
<dbReference type="SUPFAM" id="SSF51735">
    <property type="entry name" value="NAD(P)-binding Rossmann-fold domains"/>
    <property type="match status" value="1"/>
</dbReference>
<dbReference type="InterPro" id="IPR013332">
    <property type="entry name" value="KPR_N"/>
</dbReference>
<feature type="domain" description="Ketopantoate reductase N-terminal" evidence="1">
    <location>
        <begin position="3"/>
        <end position="43"/>
    </location>
</feature>
<reference evidence="2" key="1">
    <citation type="submission" date="2018-05" db="EMBL/GenBank/DDBJ databases">
        <authorList>
            <person name="Lanie J.A."/>
            <person name="Ng W.-L."/>
            <person name="Kazmierczak K.M."/>
            <person name="Andrzejewski T.M."/>
            <person name="Davidsen T.M."/>
            <person name="Wayne K.J."/>
            <person name="Tettelin H."/>
            <person name="Glass J.I."/>
            <person name="Rusch D."/>
            <person name="Podicherti R."/>
            <person name="Tsui H.-C.T."/>
            <person name="Winkler M.E."/>
        </authorList>
    </citation>
    <scope>NUCLEOTIDE SEQUENCE</scope>
</reference>
<gene>
    <name evidence="2" type="ORF">METZ01_LOCUS351092</name>
</gene>
<dbReference type="Pfam" id="PF02558">
    <property type="entry name" value="ApbA"/>
    <property type="match status" value="1"/>
</dbReference>
<feature type="non-terminal residue" evidence="2">
    <location>
        <position position="43"/>
    </location>
</feature>
<protein>
    <recommendedName>
        <fullName evidence="1">Ketopantoate reductase N-terminal domain-containing protein</fullName>
    </recommendedName>
</protein>
<name>A0A382RMN5_9ZZZZ</name>
<dbReference type="EMBL" id="UINC01122432">
    <property type="protein sequence ID" value="SVC98238.1"/>
    <property type="molecule type" value="Genomic_DNA"/>
</dbReference>
<dbReference type="InterPro" id="IPR036291">
    <property type="entry name" value="NAD(P)-bd_dom_sf"/>
</dbReference>
<sequence>MKISVIGSGGVGGFFGALMARSGHEVLFVARGGHLDAIRTNGL</sequence>
<organism evidence="2">
    <name type="scientific">marine metagenome</name>
    <dbReference type="NCBI Taxonomy" id="408172"/>
    <lineage>
        <taxon>unclassified sequences</taxon>
        <taxon>metagenomes</taxon>
        <taxon>ecological metagenomes</taxon>
    </lineage>
</organism>
<proteinExistence type="predicted"/>
<accession>A0A382RMN5</accession>
<dbReference type="AlphaFoldDB" id="A0A382RMN5"/>
<evidence type="ECO:0000313" key="2">
    <source>
        <dbReference type="EMBL" id="SVC98238.1"/>
    </source>
</evidence>